<feature type="chain" id="PRO_5046234445" evidence="1">
    <location>
        <begin position="20"/>
        <end position="78"/>
    </location>
</feature>
<evidence type="ECO:0000313" key="3">
    <source>
        <dbReference type="EMBL" id="MDO6121248.1"/>
    </source>
</evidence>
<organism evidence="3 4">
    <name type="scientific">Shinella curvata</name>
    <dbReference type="NCBI Taxonomy" id="1817964"/>
    <lineage>
        <taxon>Bacteria</taxon>
        <taxon>Pseudomonadati</taxon>
        <taxon>Pseudomonadota</taxon>
        <taxon>Alphaproteobacteria</taxon>
        <taxon>Hyphomicrobiales</taxon>
        <taxon>Rhizobiaceae</taxon>
        <taxon>Shinella</taxon>
    </lineage>
</organism>
<dbReference type="InterPro" id="IPR025240">
    <property type="entry name" value="DUF4189"/>
</dbReference>
<comment type="caution">
    <text evidence="3">The sequence shown here is derived from an EMBL/GenBank/DDBJ whole genome shotgun (WGS) entry which is preliminary data.</text>
</comment>
<keyword evidence="4" id="KW-1185">Reference proteome</keyword>
<evidence type="ECO:0000256" key="1">
    <source>
        <dbReference type="SAM" id="SignalP"/>
    </source>
</evidence>
<name>A0ABT8XCQ9_9HYPH</name>
<keyword evidence="1" id="KW-0732">Signal</keyword>
<protein>
    <submittedName>
        <fullName evidence="3">DUF4189 domain-containing protein</fullName>
    </submittedName>
</protein>
<feature type="signal peptide" evidence="1">
    <location>
        <begin position="1"/>
        <end position="19"/>
    </location>
</feature>
<feature type="domain" description="DUF4189" evidence="2">
    <location>
        <begin position="28"/>
        <end position="73"/>
    </location>
</feature>
<reference evidence="3" key="1">
    <citation type="submission" date="2022-04" db="EMBL/GenBank/DDBJ databases">
        <title>Shinella lacus sp. nov., a novel member of the genus Shinella from water.</title>
        <authorList>
            <person name="Deng Y."/>
        </authorList>
    </citation>
    <scope>NUCLEOTIDE SEQUENCE</scope>
    <source>
        <strain evidence="3">JCM 31239</strain>
    </source>
</reference>
<evidence type="ECO:0000259" key="2">
    <source>
        <dbReference type="Pfam" id="PF13827"/>
    </source>
</evidence>
<proteinExistence type="predicted"/>
<gene>
    <name evidence="3" type="ORF">GB928_008665</name>
</gene>
<dbReference type="Pfam" id="PF13827">
    <property type="entry name" value="DUF4189"/>
    <property type="match status" value="1"/>
</dbReference>
<evidence type="ECO:0000313" key="4">
    <source>
        <dbReference type="Proteomes" id="UP001177080"/>
    </source>
</evidence>
<accession>A0ABT8XCQ9</accession>
<dbReference type="EMBL" id="WHSC02000004">
    <property type="protein sequence ID" value="MDO6121248.1"/>
    <property type="molecule type" value="Genomic_DNA"/>
</dbReference>
<sequence>MTSIRRTALAALVLTTAFAASHSSALAWGCIAVSEEGSYGYSYNYDYEADAREKALTECANRTTEESVCEITECDEND</sequence>
<dbReference type="Proteomes" id="UP001177080">
    <property type="component" value="Unassembled WGS sequence"/>
</dbReference>
<dbReference type="RefSeq" id="WP_244761191.1">
    <property type="nucleotide sequence ID" value="NZ_JALJCJ010000003.1"/>
</dbReference>